<evidence type="ECO:0000256" key="8">
    <source>
        <dbReference type="SAM" id="Phobius"/>
    </source>
</evidence>
<organism evidence="10 11">
    <name type="scientific">Sphingobium lignivorans</name>
    <dbReference type="NCBI Taxonomy" id="2735886"/>
    <lineage>
        <taxon>Bacteria</taxon>
        <taxon>Pseudomonadati</taxon>
        <taxon>Pseudomonadota</taxon>
        <taxon>Alphaproteobacteria</taxon>
        <taxon>Sphingomonadales</taxon>
        <taxon>Sphingomonadaceae</taxon>
        <taxon>Sphingobium</taxon>
    </lineage>
</organism>
<gene>
    <name evidence="10" type="ORF">HNP60_002698</name>
</gene>
<evidence type="ECO:0000256" key="2">
    <source>
        <dbReference type="ARBA" id="ARBA00012438"/>
    </source>
</evidence>
<dbReference type="EC" id="2.7.13.3" evidence="2"/>
<evidence type="ECO:0000256" key="4">
    <source>
        <dbReference type="ARBA" id="ARBA00022741"/>
    </source>
</evidence>
<reference evidence="10 11" key="1">
    <citation type="submission" date="2020-08" db="EMBL/GenBank/DDBJ databases">
        <title>Exploring microbial biodiversity for novel pathways involved in the catabolism of aromatic compounds derived from lignin.</title>
        <authorList>
            <person name="Elkins J."/>
        </authorList>
    </citation>
    <scope>NUCLEOTIDE SEQUENCE [LARGE SCALE GENOMIC DNA]</scope>
    <source>
        <strain evidence="10 11">B1D3A</strain>
    </source>
</reference>
<dbReference type="PROSITE" id="PS50109">
    <property type="entry name" value="HIS_KIN"/>
    <property type="match status" value="1"/>
</dbReference>
<dbReference type="PRINTS" id="PR00344">
    <property type="entry name" value="BCTRLSENSOR"/>
</dbReference>
<dbReference type="InterPro" id="IPR000014">
    <property type="entry name" value="PAS"/>
</dbReference>
<keyword evidence="5 10" id="KW-0418">Kinase</keyword>
<keyword evidence="8" id="KW-0472">Membrane</keyword>
<dbReference type="Gene3D" id="3.30.450.20">
    <property type="entry name" value="PAS domain"/>
    <property type="match status" value="1"/>
</dbReference>
<keyword evidence="4" id="KW-0547">Nucleotide-binding</keyword>
<dbReference type="EMBL" id="JACHKA010000001">
    <property type="protein sequence ID" value="MBB5986724.1"/>
    <property type="molecule type" value="Genomic_DNA"/>
</dbReference>
<keyword evidence="8" id="KW-0812">Transmembrane</keyword>
<accession>A0ABR6NKN1</accession>
<dbReference type="SUPFAM" id="SSF55874">
    <property type="entry name" value="ATPase domain of HSP90 chaperone/DNA topoisomerase II/histidine kinase"/>
    <property type="match status" value="1"/>
</dbReference>
<dbReference type="InterPro" id="IPR003594">
    <property type="entry name" value="HATPase_dom"/>
</dbReference>
<feature type="domain" description="Histidine kinase" evidence="9">
    <location>
        <begin position="229"/>
        <end position="444"/>
    </location>
</feature>
<evidence type="ECO:0000313" key="10">
    <source>
        <dbReference type="EMBL" id="MBB5986724.1"/>
    </source>
</evidence>
<comment type="caution">
    <text evidence="10">The sequence shown here is derived from an EMBL/GenBank/DDBJ whole genome shotgun (WGS) entry which is preliminary data.</text>
</comment>
<keyword evidence="8" id="KW-1133">Transmembrane helix</keyword>
<evidence type="ECO:0000259" key="9">
    <source>
        <dbReference type="PROSITE" id="PS50109"/>
    </source>
</evidence>
<feature type="transmembrane region" description="Helical" evidence="8">
    <location>
        <begin position="39"/>
        <end position="56"/>
    </location>
</feature>
<dbReference type="GO" id="GO:0016301">
    <property type="term" value="F:kinase activity"/>
    <property type="evidence" value="ECO:0007669"/>
    <property type="project" value="UniProtKB-KW"/>
</dbReference>
<dbReference type="Pfam" id="PF13188">
    <property type="entry name" value="PAS_8"/>
    <property type="match status" value="1"/>
</dbReference>
<proteinExistence type="predicted"/>
<dbReference type="PANTHER" id="PTHR43065">
    <property type="entry name" value="SENSOR HISTIDINE KINASE"/>
    <property type="match status" value="1"/>
</dbReference>
<dbReference type="Pfam" id="PF02518">
    <property type="entry name" value="HATPase_c"/>
    <property type="match status" value="1"/>
</dbReference>
<dbReference type="InterPro" id="IPR036890">
    <property type="entry name" value="HATPase_C_sf"/>
</dbReference>
<evidence type="ECO:0000256" key="7">
    <source>
        <dbReference type="ARBA" id="ARBA00023012"/>
    </source>
</evidence>
<dbReference type="Gene3D" id="3.30.565.10">
    <property type="entry name" value="Histidine kinase-like ATPase, C-terminal domain"/>
    <property type="match status" value="1"/>
</dbReference>
<dbReference type="SMART" id="SM00387">
    <property type="entry name" value="HATPase_c"/>
    <property type="match status" value="1"/>
</dbReference>
<dbReference type="InterPro" id="IPR035965">
    <property type="entry name" value="PAS-like_dom_sf"/>
</dbReference>
<keyword evidence="7" id="KW-0902">Two-component regulatory system</keyword>
<dbReference type="InterPro" id="IPR004358">
    <property type="entry name" value="Sig_transdc_His_kin-like_C"/>
</dbReference>
<dbReference type="Proteomes" id="UP001138540">
    <property type="component" value="Unassembled WGS sequence"/>
</dbReference>
<keyword evidence="6" id="KW-0067">ATP-binding</keyword>
<evidence type="ECO:0000256" key="6">
    <source>
        <dbReference type="ARBA" id="ARBA00022840"/>
    </source>
</evidence>
<evidence type="ECO:0000256" key="1">
    <source>
        <dbReference type="ARBA" id="ARBA00000085"/>
    </source>
</evidence>
<name>A0ABR6NKN1_9SPHN</name>
<dbReference type="InterPro" id="IPR005467">
    <property type="entry name" value="His_kinase_dom"/>
</dbReference>
<sequence length="444" mass="47426">MGSDRRFTFALAGWIALLGAALAASVGAFMLPGLGAGRIVALLGVAGATAGLWLHVRQTNRTVARFVEALRFGDSATRFGLEQGAGFRELGEALDAAMTRAHARQEAMAGELRFLEALVDDMPIALLTIDAEGQVTLANKAARRLFRDVQGARAEDYVRYSATLARQLAEGRPGETMLLIALDGMPQNVLVRRASLDRLGRRISVVTVQPVQGMLNAVEAAAQTDLVRVLTHEILNSLTPVTSLAETAAGLLEAPDLAAEPRVADARAAVSALARRASGLSHFIEAYRAVARSPEVRRQRFLALPWAEELVRIFAAEAAELPIRLIVEPQDLPLDADPDLLAQVVINLLRNARQAMDGHTDAPHITLRVKPYGQAVLLEVEDCGPGVPPALRHDIFLPFFTTRANGTGVGLNLARQIAIAHGGTIEVRDAPDGGALICLALPHA</sequence>
<dbReference type="PANTHER" id="PTHR43065:SF46">
    <property type="entry name" value="C4-DICARBOXYLATE TRANSPORT SENSOR PROTEIN DCTB"/>
    <property type="match status" value="1"/>
</dbReference>
<keyword evidence="11" id="KW-1185">Reference proteome</keyword>
<dbReference type="SUPFAM" id="SSF55785">
    <property type="entry name" value="PYP-like sensor domain (PAS domain)"/>
    <property type="match status" value="1"/>
</dbReference>
<evidence type="ECO:0000313" key="11">
    <source>
        <dbReference type="Proteomes" id="UP001138540"/>
    </source>
</evidence>
<evidence type="ECO:0000256" key="3">
    <source>
        <dbReference type="ARBA" id="ARBA00022679"/>
    </source>
</evidence>
<evidence type="ECO:0000256" key="5">
    <source>
        <dbReference type="ARBA" id="ARBA00022777"/>
    </source>
</evidence>
<dbReference type="RefSeq" id="WP_184154546.1">
    <property type="nucleotide sequence ID" value="NZ_JACHKA010000001.1"/>
</dbReference>
<keyword evidence="3" id="KW-0808">Transferase</keyword>
<protein>
    <recommendedName>
        <fullName evidence="2">histidine kinase</fullName>
        <ecNumber evidence="2">2.7.13.3</ecNumber>
    </recommendedName>
</protein>
<comment type="catalytic activity">
    <reaction evidence="1">
        <text>ATP + protein L-histidine = ADP + protein N-phospho-L-histidine.</text>
        <dbReference type="EC" id="2.7.13.3"/>
    </reaction>
</comment>